<feature type="compositionally biased region" description="Polar residues" evidence="4">
    <location>
        <begin position="513"/>
        <end position="551"/>
    </location>
</feature>
<dbReference type="Pfam" id="PF00560">
    <property type="entry name" value="LRR_1"/>
    <property type="match status" value="3"/>
</dbReference>
<dbReference type="PROSITE" id="PS00108">
    <property type="entry name" value="PROTEIN_KINASE_ST"/>
    <property type="match status" value="1"/>
</dbReference>
<dbReference type="Pfam" id="PF07714">
    <property type="entry name" value="PK_Tyr_Ser-Thr"/>
    <property type="match status" value="1"/>
</dbReference>
<evidence type="ECO:0000313" key="8">
    <source>
        <dbReference type="EMBL" id="KAK9808199.1"/>
    </source>
</evidence>
<keyword evidence="6" id="KW-0732">Signal</keyword>
<dbReference type="InterPro" id="IPR032675">
    <property type="entry name" value="LRR_dom_sf"/>
</dbReference>
<feature type="region of interest" description="Disordered" evidence="4">
    <location>
        <begin position="388"/>
        <end position="428"/>
    </location>
</feature>
<dbReference type="SMART" id="SM00220">
    <property type="entry name" value="S_TKc"/>
    <property type="match status" value="1"/>
</dbReference>
<comment type="subcellular location">
    <subcellularLocation>
        <location evidence="1">Cytoplasm</location>
        <location evidence="1">Cytoskeleton</location>
        <location evidence="1">Cilium axoneme</location>
    </subcellularLocation>
</comment>
<feature type="region of interest" description="Disordered" evidence="4">
    <location>
        <begin position="469"/>
        <end position="564"/>
    </location>
</feature>
<gene>
    <name evidence="8" type="ORF">WJX73_008032</name>
</gene>
<evidence type="ECO:0000256" key="4">
    <source>
        <dbReference type="SAM" id="MobiDB-lite"/>
    </source>
</evidence>
<keyword evidence="2" id="KW-0433">Leucine-rich repeat</keyword>
<evidence type="ECO:0000256" key="1">
    <source>
        <dbReference type="ARBA" id="ARBA00004430"/>
    </source>
</evidence>
<feature type="compositionally biased region" description="Low complexity" evidence="4">
    <location>
        <begin position="419"/>
        <end position="428"/>
    </location>
</feature>
<dbReference type="InterPro" id="IPR000719">
    <property type="entry name" value="Prot_kinase_dom"/>
</dbReference>
<dbReference type="GO" id="GO:0005930">
    <property type="term" value="C:axoneme"/>
    <property type="evidence" value="ECO:0007669"/>
    <property type="project" value="UniProtKB-SubCell"/>
</dbReference>
<keyword evidence="5" id="KW-1133">Transmembrane helix</keyword>
<feature type="chain" id="PRO_5043901081" description="Protein kinase domain-containing protein" evidence="6">
    <location>
        <begin position="19"/>
        <end position="841"/>
    </location>
</feature>
<name>A0AAW1PJY2_9CHLO</name>
<keyword evidence="5" id="KW-0472">Membrane</keyword>
<comment type="caution">
    <text evidence="8">The sequence shown here is derived from an EMBL/GenBank/DDBJ whole genome shotgun (WGS) entry which is preliminary data.</text>
</comment>
<dbReference type="GO" id="GO:0005524">
    <property type="term" value="F:ATP binding"/>
    <property type="evidence" value="ECO:0007669"/>
    <property type="project" value="InterPro"/>
</dbReference>
<sequence length="841" mass="90264">MTPVVLLLLLAGAVRCSGQAPAPAPESQADIRTGLLRFADSIPDFYQVANVSGRGWTPTAERVCDWKHIVCSNASLALNLSYIPFTGTVQSSWGQDLAGFEGVYLNNTYLQGTLPAAWAQDMPRLVHLDLGWNWNITGSFPTEWVAPNAFPRLHTLYLTHCSTRSALQSLTLEHNSISGPLPAEWGEADTFPSLVLLNLSSCNLTGPLPDWGSQNGSFASMTTIYLSRNNLSTTLPASWSNLSSLTLLDADHTNLQGTLPPAWGNFSELRFLYLYGNSLTGTLPTQWATTEGVWPSLSILQLQNNKFSGTLPNWGGSNHGWASLSTLELFANRLTGTIPYWGPSGDAGLNGLVSLVIDNSTGICGQIPPNLNVEAVSNDTASGTVTLTTLPPCPGDPPEAAPASTAGPDASPPGTSATLQQGQSARGSGSLGSGAIAGIVVGAVAAVALSCGLLMWLLLRRRMQQRSRKHKEAEQVHQAPAQNEAALISGSDKSRSTQGSPSDSRPASPLTVFLNQSTGSSANTHSISSFPSESQHSSGTPITGDQASSTEARVDLGPSPGGYLSSAQNSGLQLDWKVEPHRLQISRTPNGKYWLLGAGACGEVYKGVMDGVYDVAIKLLKPEAISATDGIQDFLAEIDVLRACRDEHVVAFRGAWANQDIMYYVTEYAENGDLFTALRGDRLDERLSWHNTGKSIALQVAKGLFYLHSNNIVHLDIKSPNILLTKQWQAKIADAGLARILLSRTHLSRIDGIGTYDWQAPETLLGLHSSFSADIFGFGVVMLEIICGTRPVRGQYPEPRVPEQCPEEIRALAAQCMQPEPRDRPTAREIISTIQELHPDA</sequence>
<dbReference type="SUPFAM" id="SSF52058">
    <property type="entry name" value="L domain-like"/>
    <property type="match status" value="1"/>
</dbReference>
<evidence type="ECO:0000256" key="3">
    <source>
        <dbReference type="ARBA" id="ARBA00022737"/>
    </source>
</evidence>
<dbReference type="PROSITE" id="PS50011">
    <property type="entry name" value="PROTEIN_KINASE_DOM"/>
    <property type="match status" value="1"/>
</dbReference>
<protein>
    <recommendedName>
        <fullName evidence="7">Protein kinase domain-containing protein</fullName>
    </recommendedName>
</protein>
<feature type="compositionally biased region" description="Pro residues" evidence="4">
    <location>
        <begin position="391"/>
        <end position="400"/>
    </location>
</feature>
<dbReference type="PANTHER" id="PTHR48010:SF5">
    <property type="entry name" value="PROTEIN TOO MANY MOUTHS"/>
    <property type="match status" value="1"/>
</dbReference>
<dbReference type="InterPro" id="IPR050994">
    <property type="entry name" value="At_inactive_RLKs"/>
</dbReference>
<keyword evidence="5" id="KW-0812">Transmembrane</keyword>
<evidence type="ECO:0000256" key="2">
    <source>
        <dbReference type="ARBA" id="ARBA00022614"/>
    </source>
</evidence>
<reference evidence="8 9" key="1">
    <citation type="journal article" date="2024" name="Nat. Commun.">
        <title>Phylogenomics reveals the evolutionary origins of lichenization in chlorophyte algae.</title>
        <authorList>
            <person name="Puginier C."/>
            <person name="Libourel C."/>
            <person name="Otte J."/>
            <person name="Skaloud P."/>
            <person name="Haon M."/>
            <person name="Grisel S."/>
            <person name="Petersen M."/>
            <person name="Berrin J.G."/>
            <person name="Delaux P.M."/>
            <person name="Dal Grande F."/>
            <person name="Keller J."/>
        </authorList>
    </citation>
    <scope>NUCLEOTIDE SEQUENCE [LARGE SCALE GENOMIC DNA]</scope>
    <source>
        <strain evidence="8 9">SAG 2036</strain>
    </source>
</reference>
<feature type="transmembrane region" description="Helical" evidence="5">
    <location>
        <begin position="435"/>
        <end position="459"/>
    </location>
</feature>
<evidence type="ECO:0000256" key="6">
    <source>
        <dbReference type="SAM" id="SignalP"/>
    </source>
</evidence>
<dbReference type="AlphaFoldDB" id="A0AAW1PJY2"/>
<feature type="domain" description="Protein kinase" evidence="7">
    <location>
        <begin position="590"/>
        <end position="841"/>
    </location>
</feature>
<dbReference type="GO" id="GO:0004672">
    <property type="term" value="F:protein kinase activity"/>
    <property type="evidence" value="ECO:0007669"/>
    <property type="project" value="InterPro"/>
</dbReference>
<dbReference type="Gene3D" id="3.80.10.10">
    <property type="entry name" value="Ribonuclease Inhibitor"/>
    <property type="match status" value="1"/>
</dbReference>
<proteinExistence type="predicted"/>
<dbReference type="Proteomes" id="UP001465755">
    <property type="component" value="Unassembled WGS sequence"/>
</dbReference>
<keyword evidence="3" id="KW-0677">Repeat</keyword>
<dbReference type="InterPro" id="IPR008271">
    <property type="entry name" value="Ser/Thr_kinase_AS"/>
</dbReference>
<accession>A0AAW1PJY2</accession>
<evidence type="ECO:0000259" key="7">
    <source>
        <dbReference type="PROSITE" id="PS50011"/>
    </source>
</evidence>
<feature type="compositionally biased region" description="Polar residues" evidence="4">
    <location>
        <begin position="496"/>
        <end position="505"/>
    </location>
</feature>
<dbReference type="SUPFAM" id="SSF56112">
    <property type="entry name" value="Protein kinase-like (PK-like)"/>
    <property type="match status" value="1"/>
</dbReference>
<dbReference type="PANTHER" id="PTHR48010">
    <property type="entry name" value="OS05G0588300 PROTEIN"/>
    <property type="match status" value="1"/>
</dbReference>
<dbReference type="FunFam" id="3.80.10.10:FF:000041">
    <property type="entry name" value="LRR receptor-like serine/threonine-protein kinase ERECTA"/>
    <property type="match status" value="1"/>
</dbReference>
<keyword evidence="9" id="KW-1185">Reference proteome</keyword>
<feature type="signal peptide" evidence="6">
    <location>
        <begin position="1"/>
        <end position="18"/>
    </location>
</feature>
<dbReference type="InterPro" id="IPR001611">
    <property type="entry name" value="Leu-rich_rpt"/>
</dbReference>
<dbReference type="EMBL" id="JALJOQ010000026">
    <property type="protein sequence ID" value="KAK9808199.1"/>
    <property type="molecule type" value="Genomic_DNA"/>
</dbReference>
<dbReference type="Gene3D" id="1.10.510.10">
    <property type="entry name" value="Transferase(Phosphotransferase) domain 1"/>
    <property type="match status" value="1"/>
</dbReference>
<dbReference type="InterPro" id="IPR001245">
    <property type="entry name" value="Ser-Thr/Tyr_kinase_cat_dom"/>
</dbReference>
<evidence type="ECO:0000256" key="5">
    <source>
        <dbReference type="SAM" id="Phobius"/>
    </source>
</evidence>
<dbReference type="InterPro" id="IPR011009">
    <property type="entry name" value="Kinase-like_dom_sf"/>
</dbReference>
<organism evidence="8 9">
    <name type="scientific">Symbiochloris irregularis</name>
    <dbReference type="NCBI Taxonomy" id="706552"/>
    <lineage>
        <taxon>Eukaryota</taxon>
        <taxon>Viridiplantae</taxon>
        <taxon>Chlorophyta</taxon>
        <taxon>core chlorophytes</taxon>
        <taxon>Trebouxiophyceae</taxon>
        <taxon>Trebouxiales</taxon>
        <taxon>Trebouxiaceae</taxon>
        <taxon>Symbiochloris</taxon>
    </lineage>
</organism>
<evidence type="ECO:0000313" key="9">
    <source>
        <dbReference type="Proteomes" id="UP001465755"/>
    </source>
</evidence>